<sequence>MKNKIARAYLLVLTLASLALVGYYGYMLYQKDNFSCDGRFYIKNNRDVLDLNVHYRFNAGVGLVESQGEFIPYNGEPARPIKIHIKFSYHQDGDKMFLISENTNPNQQDITLLNQLLPDFFLIRNRGINMHIYPQGQEGYVFSGDKIPYFLCLKD</sequence>
<dbReference type="EMBL" id="FOLW01000017">
    <property type="protein sequence ID" value="SFD41570.1"/>
    <property type="molecule type" value="Genomic_DNA"/>
</dbReference>
<evidence type="ECO:0000313" key="3">
    <source>
        <dbReference type="Proteomes" id="UP000226420"/>
    </source>
</evidence>
<dbReference type="Proteomes" id="UP000226420">
    <property type="component" value="Unassembled WGS sequence"/>
</dbReference>
<comment type="caution">
    <text evidence="2">The sequence shown here is derived from an EMBL/GenBank/DDBJ whole genome shotgun (WGS) entry which is preliminary data.</text>
</comment>
<proteinExistence type="predicted"/>
<keyword evidence="1" id="KW-0812">Transmembrane</keyword>
<evidence type="ECO:0000256" key="1">
    <source>
        <dbReference type="SAM" id="Phobius"/>
    </source>
</evidence>
<name>A0AAJ4WDG1_9GAMM</name>
<dbReference type="AlphaFoldDB" id="A0AAJ4WDG1"/>
<accession>A0AAJ4WDG1</accession>
<evidence type="ECO:0000313" key="2">
    <source>
        <dbReference type="EMBL" id="SFD41570.1"/>
    </source>
</evidence>
<dbReference type="RefSeq" id="WP_047781041.1">
    <property type="nucleotide sequence ID" value="NZ_FOLW01000017.1"/>
</dbReference>
<gene>
    <name evidence="2" type="ORF">SAMN02745723_11720</name>
</gene>
<keyword evidence="1" id="KW-1133">Transmembrane helix</keyword>
<organism evidence="2 3">
    <name type="scientific">Pragia fontium DSM 5563 = ATCC 49100</name>
    <dbReference type="NCBI Taxonomy" id="1122977"/>
    <lineage>
        <taxon>Bacteria</taxon>
        <taxon>Pseudomonadati</taxon>
        <taxon>Pseudomonadota</taxon>
        <taxon>Gammaproteobacteria</taxon>
        <taxon>Enterobacterales</taxon>
        <taxon>Budviciaceae</taxon>
        <taxon>Pragia</taxon>
    </lineage>
</organism>
<reference evidence="2 3" key="1">
    <citation type="submission" date="2016-10" db="EMBL/GenBank/DDBJ databases">
        <authorList>
            <person name="Varghese N."/>
            <person name="Submissions S."/>
        </authorList>
    </citation>
    <scope>NUCLEOTIDE SEQUENCE [LARGE SCALE GENOMIC DNA]</scope>
    <source>
        <strain evidence="2 3">DSM 5563</strain>
    </source>
</reference>
<keyword evidence="1" id="KW-0472">Membrane</keyword>
<protein>
    <submittedName>
        <fullName evidence="2">Uncharacterized protein</fullName>
    </submittedName>
</protein>
<feature type="transmembrane region" description="Helical" evidence="1">
    <location>
        <begin position="9"/>
        <end position="29"/>
    </location>
</feature>